<gene>
    <name evidence="5" type="ORF">L5G33_11700</name>
</gene>
<evidence type="ECO:0000313" key="5">
    <source>
        <dbReference type="EMBL" id="MCF8589123.1"/>
    </source>
</evidence>
<accession>A0ABS9IU89</accession>
<sequence length="356" mass="37268">MRPGLGKGRRLAMHVAALVAIGLTLSGCIVESGRPEQSRSLGGATPCPVEPDASVTGTVRIGWQEIPNGDLIVKDTGLLNTCLPNVTTEWSKFASGGDVVQAFGADSLDIGLLGSAPAAKALSAPLNIDMKVIWIQDRIGAAESLVVRDPSITSVADLRGKRIGVPFASTGHYSLLTALDQAGIGSQTQVVNLSPDAIRGAFGGGQIDAAYIWEPTLSELTGDGGKVVTTSADVGQLGASTYDLEGARGDFLRDNPTFVKMWTTVQGWAANLINTDPTKAAEHIAGQLGVPVERIIDQIKGYDYFDAATQVGPEYLGGQVAGDIRRTAEFLLQEGEVQRVGPAQHYANGVYAVGTR</sequence>
<dbReference type="RefSeq" id="WP_236998359.1">
    <property type="nucleotide sequence ID" value="NZ_JAKKOR010000008.1"/>
</dbReference>
<evidence type="ECO:0000313" key="6">
    <source>
        <dbReference type="Proteomes" id="UP001200110"/>
    </source>
</evidence>
<keyword evidence="3" id="KW-0732">Signal</keyword>
<protein>
    <submittedName>
        <fullName evidence="5">ABC transporter substrate-binding protein</fullName>
    </submittedName>
</protein>
<comment type="subcellular location">
    <subcellularLocation>
        <location evidence="1">Periplasm</location>
    </subcellularLocation>
</comment>
<evidence type="ECO:0000256" key="1">
    <source>
        <dbReference type="ARBA" id="ARBA00004418"/>
    </source>
</evidence>
<reference evidence="5 6" key="1">
    <citation type="submission" date="2022-01" db="EMBL/GenBank/DDBJ databases">
        <authorList>
            <person name="Huang Y."/>
        </authorList>
    </citation>
    <scope>NUCLEOTIDE SEQUENCE [LARGE SCALE GENOMIC DNA]</scope>
    <source>
        <strain evidence="5 6">HY366</strain>
    </source>
</reference>
<keyword evidence="6" id="KW-1185">Reference proteome</keyword>
<dbReference type="Pfam" id="PF09084">
    <property type="entry name" value="NMT1"/>
    <property type="match status" value="1"/>
</dbReference>
<dbReference type="SUPFAM" id="SSF53850">
    <property type="entry name" value="Periplasmic binding protein-like II"/>
    <property type="match status" value="1"/>
</dbReference>
<evidence type="ECO:0000256" key="3">
    <source>
        <dbReference type="ARBA" id="ARBA00022729"/>
    </source>
</evidence>
<comment type="similarity">
    <text evidence="2">Belongs to the bacterial solute-binding protein SsuA/TauA family.</text>
</comment>
<dbReference type="PROSITE" id="PS51257">
    <property type="entry name" value="PROKAR_LIPOPROTEIN"/>
    <property type="match status" value="1"/>
</dbReference>
<feature type="domain" description="SsuA/THI5-like" evidence="4">
    <location>
        <begin position="98"/>
        <end position="266"/>
    </location>
</feature>
<name>A0ABS9IU89_9ACTN</name>
<dbReference type="PANTHER" id="PTHR30024">
    <property type="entry name" value="ALIPHATIC SULFONATES-BINDING PROTEIN-RELATED"/>
    <property type="match status" value="1"/>
</dbReference>
<proteinExistence type="inferred from homology"/>
<dbReference type="EMBL" id="JAKKOR010000008">
    <property type="protein sequence ID" value="MCF8589123.1"/>
    <property type="molecule type" value="Genomic_DNA"/>
</dbReference>
<comment type="caution">
    <text evidence="5">The sequence shown here is derived from an EMBL/GenBank/DDBJ whole genome shotgun (WGS) entry which is preliminary data.</text>
</comment>
<dbReference type="InterPro" id="IPR015168">
    <property type="entry name" value="SsuA/THI5"/>
</dbReference>
<evidence type="ECO:0000259" key="4">
    <source>
        <dbReference type="Pfam" id="PF09084"/>
    </source>
</evidence>
<dbReference type="Proteomes" id="UP001200110">
    <property type="component" value="Unassembled WGS sequence"/>
</dbReference>
<dbReference type="Gene3D" id="3.40.190.10">
    <property type="entry name" value="Periplasmic binding protein-like II"/>
    <property type="match status" value="2"/>
</dbReference>
<evidence type="ECO:0000256" key="2">
    <source>
        <dbReference type="ARBA" id="ARBA00010742"/>
    </source>
</evidence>
<organism evidence="5 6">
    <name type="scientific">Gordonia liuliyuniae</name>
    <dbReference type="NCBI Taxonomy" id="2911517"/>
    <lineage>
        <taxon>Bacteria</taxon>
        <taxon>Bacillati</taxon>
        <taxon>Actinomycetota</taxon>
        <taxon>Actinomycetes</taxon>
        <taxon>Mycobacteriales</taxon>
        <taxon>Gordoniaceae</taxon>
        <taxon>Gordonia</taxon>
    </lineage>
</organism>
<dbReference type="PANTHER" id="PTHR30024:SF47">
    <property type="entry name" value="TAURINE-BINDING PERIPLASMIC PROTEIN"/>
    <property type="match status" value="1"/>
</dbReference>